<organism evidence="7 8">
    <name type="scientific">Castellaniella daejeonensis</name>
    <dbReference type="NCBI Taxonomy" id="659013"/>
    <lineage>
        <taxon>Bacteria</taxon>
        <taxon>Pseudomonadati</taxon>
        <taxon>Pseudomonadota</taxon>
        <taxon>Betaproteobacteria</taxon>
        <taxon>Burkholderiales</taxon>
        <taxon>Alcaligenaceae</taxon>
        <taxon>Castellaniella</taxon>
    </lineage>
</organism>
<evidence type="ECO:0000313" key="7">
    <source>
        <dbReference type="EMBL" id="GAA0234726.1"/>
    </source>
</evidence>
<keyword evidence="1" id="KW-0488">Methylation</keyword>
<dbReference type="PANTHER" id="PTHR43531:SF14">
    <property type="entry name" value="METHYL-ACCEPTING CHEMOTAXIS PROTEIN I-RELATED"/>
    <property type="match status" value="1"/>
</dbReference>
<gene>
    <name evidence="7" type="ORF">GCM10009125_24590</name>
</gene>
<evidence type="ECO:0000256" key="4">
    <source>
        <dbReference type="SAM" id="Phobius"/>
    </source>
</evidence>
<keyword evidence="4" id="KW-1133">Transmembrane helix</keyword>
<keyword evidence="8" id="KW-1185">Reference proteome</keyword>
<dbReference type="InterPro" id="IPR003660">
    <property type="entry name" value="HAMP_dom"/>
</dbReference>
<dbReference type="CDD" id="cd06225">
    <property type="entry name" value="HAMP"/>
    <property type="match status" value="1"/>
</dbReference>
<dbReference type="PRINTS" id="PR00260">
    <property type="entry name" value="CHEMTRNSDUCR"/>
</dbReference>
<dbReference type="Proteomes" id="UP001501176">
    <property type="component" value="Unassembled WGS sequence"/>
</dbReference>
<comment type="caution">
    <text evidence="7">The sequence shown here is derived from an EMBL/GenBank/DDBJ whole genome shotgun (WGS) entry which is preliminary data.</text>
</comment>
<dbReference type="InterPro" id="IPR051310">
    <property type="entry name" value="MCP_chemotaxis"/>
</dbReference>
<evidence type="ECO:0008006" key="9">
    <source>
        <dbReference type="Google" id="ProtNLM"/>
    </source>
</evidence>
<evidence type="ECO:0000256" key="1">
    <source>
        <dbReference type="ARBA" id="ARBA00022481"/>
    </source>
</evidence>
<dbReference type="InterPro" id="IPR004089">
    <property type="entry name" value="MCPsignal_dom"/>
</dbReference>
<evidence type="ECO:0000256" key="3">
    <source>
        <dbReference type="PROSITE-ProRule" id="PRU00284"/>
    </source>
</evidence>
<dbReference type="SUPFAM" id="SSF58104">
    <property type="entry name" value="Methyl-accepting chemotaxis protein (MCP) signaling domain"/>
    <property type="match status" value="1"/>
</dbReference>
<evidence type="ECO:0000259" key="5">
    <source>
        <dbReference type="PROSITE" id="PS50111"/>
    </source>
</evidence>
<dbReference type="InterPro" id="IPR004090">
    <property type="entry name" value="Chemotax_Me-accpt_rcpt"/>
</dbReference>
<accession>A0ABN0U0A0</accession>
<proteinExistence type="inferred from homology"/>
<dbReference type="EMBL" id="BAAAFN010000015">
    <property type="protein sequence ID" value="GAA0234726.1"/>
    <property type="molecule type" value="Genomic_DNA"/>
</dbReference>
<protein>
    <recommendedName>
        <fullName evidence="9">Chemotaxis protein</fullName>
    </recommendedName>
</protein>
<feature type="domain" description="Methyl-accepting transducer" evidence="5">
    <location>
        <begin position="124"/>
        <end position="353"/>
    </location>
</feature>
<dbReference type="Gene3D" id="1.10.287.950">
    <property type="entry name" value="Methyl-accepting chemotaxis protein"/>
    <property type="match status" value="1"/>
</dbReference>
<dbReference type="PROSITE" id="PS50885">
    <property type="entry name" value="HAMP"/>
    <property type="match status" value="1"/>
</dbReference>
<comment type="similarity">
    <text evidence="2">Belongs to the methyl-accepting chemotaxis (MCP) protein family.</text>
</comment>
<keyword evidence="4" id="KW-0812">Transmembrane</keyword>
<evidence type="ECO:0000313" key="8">
    <source>
        <dbReference type="Proteomes" id="UP001501176"/>
    </source>
</evidence>
<name>A0ABN0U0A0_9BURK</name>
<keyword evidence="4" id="KW-0472">Membrane</keyword>
<sequence>MKHFFLTLSLRVRLALCVLGLFLPTLLAVTFVLALAGPLPDALRGGLIGLALAAALLAWLVYQVLLRMVLNPLLDSGQLLRRIAAGDLTASIEVWTRDEIGQLFQGLRDTQNSLRTMIAMVLERTARMIHGSREIAAGNQDLNARTEQQAAALQQTAASIEQLACTTRQNADNARQANQLAGEASSVATDGGRTMDDLIQTMGGISDSAQRIGEIVGVIDGIAFQTNILALNAAVEAARAGEEGRGFAVVASEVRALAQRSAAAAGEIRALIEQSTLRIEDGAARMRQAGRTMREIVGSVQKVSGIMSEITAATVEQSAGIEQIHQAMAQIDSVTQHNARLVRQSASATSLQERLADEVKDSLTVFRLGMTALSTSIVDNPMDKSWGT</sequence>
<reference evidence="7 8" key="1">
    <citation type="journal article" date="2019" name="Int. J. Syst. Evol. Microbiol.">
        <title>The Global Catalogue of Microorganisms (GCM) 10K type strain sequencing project: providing services to taxonomists for standard genome sequencing and annotation.</title>
        <authorList>
            <consortium name="The Broad Institute Genomics Platform"/>
            <consortium name="The Broad Institute Genome Sequencing Center for Infectious Disease"/>
            <person name="Wu L."/>
            <person name="Ma J."/>
        </authorList>
    </citation>
    <scope>NUCLEOTIDE SEQUENCE [LARGE SCALE GENOMIC DNA]</scope>
    <source>
        <strain evidence="7 8">JCM 16240</strain>
    </source>
</reference>
<dbReference type="Pfam" id="PF00015">
    <property type="entry name" value="MCPsignal"/>
    <property type="match status" value="1"/>
</dbReference>
<feature type="transmembrane region" description="Helical" evidence="4">
    <location>
        <begin position="46"/>
        <end position="66"/>
    </location>
</feature>
<evidence type="ECO:0000256" key="2">
    <source>
        <dbReference type="ARBA" id="ARBA00029447"/>
    </source>
</evidence>
<keyword evidence="3" id="KW-0807">Transducer</keyword>
<evidence type="ECO:0000259" key="6">
    <source>
        <dbReference type="PROSITE" id="PS50885"/>
    </source>
</evidence>
<dbReference type="PANTHER" id="PTHR43531">
    <property type="entry name" value="PROTEIN ICFG"/>
    <property type="match status" value="1"/>
</dbReference>
<dbReference type="SMART" id="SM00283">
    <property type="entry name" value="MA"/>
    <property type="match status" value="1"/>
</dbReference>
<feature type="domain" description="HAMP" evidence="6">
    <location>
        <begin position="67"/>
        <end position="119"/>
    </location>
</feature>
<dbReference type="PROSITE" id="PS50111">
    <property type="entry name" value="CHEMOTAXIS_TRANSDUC_2"/>
    <property type="match status" value="1"/>
</dbReference>
<dbReference type="CDD" id="cd11386">
    <property type="entry name" value="MCP_signal"/>
    <property type="match status" value="1"/>
</dbReference>
<dbReference type="Pfam" id="PF00672">
    <property type="entry name" value="HAMP"/>
    <property type="match status" value="1"/>
</dbReference>
<dbReference type="SMART" id="SM00304">
    <property type="entry name" value="HAMP"/>
    <property type="match status" value="1"/>
</dbReference>